<accession>A0A819USG3</accession>
<sequence length="106" mass="11905">MLNREQQAVTKDIAMKKCMDMYKALYLFLIGGAGTGKTFTAKAIFQMLMKLYDSHHSTNPLKPEVEIYVGNYDLEDGLVNGADGIIKAYTKKMKFMSYGSTSLMQT</sequence>
<dbReference type="AlphaFoldDB" id="A0A819USG3"/>
<keyword evidence="1" id="KW-0472">Membrane</keyword>
<dbReference type="EMBL" id="CAJOAY010005148">
    <property type="protein sequence ID" value="CAF4097310.1"/>
    <property type="molecule type" value="Genomic_DNA"/>
</dbReference>
<organism evidence="2 3">
    <name type="scientific">Adineta steineri</name>
    <dbReference type="NCBI Taxonomy" id="433720"/>
    <lineage>
        <taxon>Eukaryota</taxon>
        <taxon>Metazoa</taxon>
        <taxon>Spiralia</taxon>
        <taxon>Gnathifera</taxon>
        <taxon>Rotifera</taxon>
        <taxon>Eurotatoria</taxon>
        <taxon>Bdelloidea</taxon>
        <taxon>Adinetida</taxon>
        <taxon>Adinetidae</taxon>
        <taxon>Adineta</taxon>
    </lineage>
</organism>
<name>A0A819USG3_9BILA</name>
<proteinExistence type="predicted"/>
<keyword evidence="1" id="KW-1133">Transmembrane helix</keyword>
<evidence type="ECO:0000256" key="1">
    <source>
        <dbReference type="SAM" id="Phobius"/>
    </source>
</evidence>
<gene>
    <name evidence="2" type="ORF">OKA104_LOCUS35475</name>
</gene>
<dbReference type="Proteomes" id="UP000663881">
    <property type="component" value="Unassembled WGS sequence"/>
</dbReference>
<comment type="caution">
    <text evidence="2">The sequence shown here is derived from an EMBL/GenBank/DDBJ whole genome shotgun (WGS) entry which is preliminary data.</text>
</comment>
<evidence type="ECO:0000313" key="2">
    <source>
        <dbReference type="EMBL" id="CAF4097310.1"/>
    </source>
</evidence>
<dbReference type="SUPFAM" id="SSF52540">
    <property type="entry name" value="P-loop containing nucleoside triphosphate hydrolases"/>
    <property type="match status" value="1"/>
</dbReference>
<dbReference type="InterPro" id="IPR027417">
    <property type="entry name" value="P-loop_NTPase"/>
</dbReference>
<keyword evidence="1" id="KW-0812">Transmembrane</keyword>
<protein>
    <submittedName>
        <fullName evidence="2">Uncharacterized protein</fullName>
    </submittedName>
</protein>
<feature type="transmembrane region" description="Helical" evidence="1">
    <location>
        <begin position="24"/>
        <end position="45"/>
    </location>
</feature>
<reference evidence="2" key="1">
    <citation type="submission" date="2021-02" db="EMBL/GenBank/DDBJ databases">
        <authorList>
            <person name="Nowell W R."/>
        </authorList>
    </citation>
    <scope>NUCLEOTIDE SEQUENCE</scope>
</reference>
<evidence type="ECO:0000313" key="3">
    <source>
        <dbReference type="Proteomes" id="UP000663881"/>
    </source>
</evidence>
<dbReference type="Gene3D" id="3.40.50.300">
    <property type="entry name" value="P-loop containing nucleotide triphosphate hydrolases"/>
    <property type="match status" value="1"/>
</dbReference>